<sequence length="210" mass="23806">MKRHLSILFLLLLFCFISACGNNDESREAEYETTKRMVVDILQTEEGKKALKDILNDDELQESVVIESDEVKEAVTKALSSEDSKENWKKMFQDPEFIQTYAKSISAEQKNLMKDLMHDSQFQEQMIEILNNPKVDEQMLSIMTSQAFRAHLEKTIQEAFQSPLFQEKIDQALKEAAKQNASGGGGENSGNSEENKEEKKNENEGANSSG</sequence>
<feature type="domain" description="Spore germination GerD central core" evidence="3">
    <location>
        <begin position="64"/>
        <end position="177"/>
    </location>
</feature>
<name>A0A0A1MF19_9BACI</name>
<protein>
    <submittedName>
        <fullName evidence="4">Spore germination protein GerD</fullName>
    </submittedName>
</protein>
<gene>
    <name evidence="4" type="primary">gerD</name>
    <name evidence="4" type="ORF">BN997_01528</name>
</gene>
<evidence type="ECO:0000256" key="1">
    <source>
        <dbReference type="SAM" id="MobiDB-lite"/>
    </source>
</evidence>
<keyword evidence="5" id="KW-1185">Reference proteome</keyword>
<feature type="chain" id="PRO_5038507563" evidence="2">
    <location>
        <begin position="22"/>
        <end position="210"/>
    </location>
</feature>
<dbReference type="STRING" id="545501.BN997_01528"/>
<dbReference type="AlphaFoldDB" id="A0A0A1MF19"/>
<proteinExistence type="predicted"/>
<evidence type="ECO:0000313" key="4">
    <source>
        <dbReference type="EMBL" id="CEI81693.1"/>
    </source>
</evidence>
<evidence type="ECO:0000259" key="3">
    <source>
        <dbReference type="Pfam" id="PF17898"/>
    </source>
</evidence>
<dbReference type="Proteomes" id="UP000040453">
    <property type="component" value="Unassembled WGS sequence"/>
</dbReference>
<evidence type="ECO:0000313" key="5">
    <source>
        <dbReference type="Proteomes" id="UP000040453"/>
    </source>
</evidence>
<reference evidence="4 5" key="1">
    <citation type="submission" date="2014-11" db="EMBL/GenBank/DDBJ databases">
        <authorList>
            <person name="Urmite Genomes Urmite Genomes"/>
        </authorList>
    </citation>
    <scope>NUCLEOTIDE SEQUENCE [LARGE SCALE GENOMIC DNA]</scope>
    <source>
        <strain evidence="4 5">Oc5</strain>
    </source>
</reference>
<accession>A0A0A1MF19</accession>
<organism evidence="4 5">
    <name type="scientific">Oceanobacillus oncorhynchi</name>
    <dbReference type="NCBI Taxonomy" id="545501"/>
    <lineage>
        <taxon>Bacteria</taxon>
        <taxon>Bacillati</taxon>
        <taxon>Bacillota</taxon>
        <taxon>Bacilli</taxon>
        <taxon>Bacillales</taxon>
        <taxon>Bacillaceae</taxon>
        <taxon>Oceanobacillus</taxon>
    </lineage>
</organism>
<dbReference type="PROSITE" id="PS51257">
    <property type="entry name" value="PROKAR_LIPOPROTEIN"/>
    <property type="match status" value="1"/>
</dbReference>
<dbReference type="InterPro" id="IPR041262">
    <property type="entry name" value="GerD_central"/>
</dbReference>
<dbReference type="RefSeq" id="WP_042531002.1">
    <property type="nucleotide sequence ID" value="NZ_CAXOIH010000028.1"/>
</dbReference>
<evidence type="ECO:0000256" key="2">
    <source>
        <dbReference type="SAM" id="SignalP"/>
    </source>
</evidence>
<keyword evidence="2" id="KW-0732">Signal</keyword>
<dbReference type="NCBIfam" id="NF040801">
    <property type="entry name" value="spore_GerD"/>
    <property type="match status" value="1"/>
</dbReference>
<feature type="compositionally biased region" description="Basic and acidic residues" evidence="1">
    <location>
        <begin position="193"/>
        <end position="203"/>
    </location>
</feature>
<dbReference type="Pfam" id="PF17898">
    <property type="entry name" value="GerD"/>
    <property type="match status" value="1"/>
</dbReference>
<feature type="signal peptide" evidence="2">
    <location>
        <begin position="1"/>
        <end position="21"/>
    </location>
</feature>
<feature type="region of interest" description="Disordered" evidence="1">
    <location>
        <begin position="172"/>
        <end position="210"/>
    </location>
</feature>
<dbReference type="EMBL" id="CDGG01000001">
    <property type="protein sequence ID" value="CEI81693.1"/>
    <property type="molecule type" value="Genomic_DNA"/>
</dbReference>